<organism evidence="3">
    <name type="scientific">Onchocerca ochengi</name>
    <name type="common">Filarial nematode worm</name>
    <dbReference type="NCBI Taxonomy" id="42157"/>
    <lineage>
        <taxon>Eukaryota</taxon>
        <taxon>Metazoa</taxon>
        <taxon>Ecdysozoa</taxon>
        <taxon>Nematoda</taxon>
        <taxon>Chromadorea</taxon>
        <taxon>Rhabditida</taxon>
        <taxon>Spirurina</taxon>
        <taxon>Spiruromorpha</taxon>
        <taxon>Filarioidea</taxon>
        <taxon>Onchocercidae</taxon>
        <taxon>Onchocerca</taxon>
    </lineage>
</organism>
<proteinExistence type="predicted"/>
<dbReference type="AlphaFoldDB" id="A0A182EXR6"/>
<keyword evidence="2" id="KW-1185">Reference proteome</keyword>
<gene>
    <name evidence="1" type="ORF">NOO_LOCUS12969</name>
</gene>
<dbReference type="OrthoDB" id="10009301at2759"/>
<reference evidence="3" key="1">
    <citation type="submission" date="2016-06" db="UniProtKB">
        <authorList>
            <consortium name="WormBaseParasite"/>
        </authorList>
    </citation>
    <scope>IDENTIFICATION</scope>
</reference>
<evidence type="ECO:0000313" key="2">
    <source>
        <dbReference type="Proteomes" id="UP000271087"/>
    </source>
</evidence>
<dbReference type="WBParaSite" id="nOo.2.0.1.t12969-RA">
    <property type="protein sequence ID" value="nOo.2.0.1.t12969-RA"/>
    <property type="gene ID" value="nOo.2.0.1.g12969"/>
</dbReference>
<reference evidence="1 2" key="2">
    <citation type="submission" date="2018-08" db="EMBL/GenBank/DDBJ databases">
        <authorList>
            <person name="Laetsch R D."/>
            <person name="Stevens L."/>
            <person name="Kumar S."/>
            <person name="Blaxter L. M."/>
        </authorList>
    </citation>
    <scope>NUCLEOTIDE SEQUENCE [LARGE SCALE GENOMIC DNA]</scope>
</reference>
<dbReference type="STRING" id="42157.A0A182EXR6"/>
<name>A0A182EXR6_ONCOC</name>
<evidence type="ECO:0000313" key="3">
    <source>
        <dbReference type="WBParaSite" id="nOo.2.0.1.t12969-RA"/>
    </source>
</evidence>
<dbReference type="EMBL" id="UYRW01012800">
    <property type="protein sequence ID" value="VDN00389.1"/>
    <property type="molecule type" value="Genomic_DNA"/>
</dbReference>
<sequence>MDLEKDVDCRFDYVVISSDVDVRQSFDYIPALLGVFNRIIQNPDYPNEYNNSLSCSSSVMLESSRPILAKFLIMDIEESAL</sequence>
<evidence type="ECO:0000313" key="1">
    <source>
        <dbReference type="EMBL" id="VDN00389.1"/>
    </source>
</evidence>
<protein>
    <submittedName>
        <fullName evidence="3">SufE domain-containing protein</fullName>
    </submittedName>
</protein>
<dbReference type="Proteomes" id="UP000271087">
    <property type="component" value="Unassembled WGS sequence"/>
</dbReference>
<accession>A0A182EXR6</accession>
<dbReference type="SUPFAM" id="SSF49854">
    <property type="entry name" value="Spermadhesin, CUB domain"/>
    <property type="match status" value="1"/>
</dbReference>
<dbReference type="InterPro" id="IPR035914">
    <property type="entry name" value="Sperma_CUB_dom_sf"/>
</dbReference>